<dbReference type="Gene3D" id="3.20.20.70">
    <property type="entry name" value="Aldolase class I"/>
    <property type="match status" value="1"/>
</dbReference>
<dbReference type="GO" id="GO:0046386">
    <property type="term" value="P:deoxyribose phosphate catabolic process"/>
    <property type="evidence" value="ECO:0007669"/>
    <property type="project" value="UniProtKB-UniPathway"/>
</dbReference>
<keyword evidence="9" id="KW-0456">Lyase</keyword>
<comment type="similarity">
    <text evidence="5 18">Belongs to the aldehyde dehydrogenase family.</text>
</comment>
<keyword evidence="20" id="KW-1185">Reference proteome</keyword>
<keyword evidence="7" id="KW-0963">Cytoplasm</keyword>
<evidence type="ECO:0000256" key="2">
    <source>
        <dbReference type="ARBA" id="ARBA00004463"/>
    </source>
</evidence>
<dbReference type="InterPro" id="IPR029510">
    <property type="entry name" value="Ald_DH_CS_GLU"/>
</dbReference>
<comment type="subunit">
    <text evidence="15">Interacts with YBX1.</text>
</comment>
<evidence type="ECO:0000256" key="6">
    <source>
        <dbReference type="ARBA" id="ARBA00012515"/>
    </source>
</evidence>
<evidence type="ECO:0000256" key="8">
    <source>
        <dbReference type="ARBA" id="ARBA00023002"/>
    </source>
</evidence>
<evidence type="ECO:0000256" key="13">
    <source>
        <dbReference type="ARBA" id="ARBA00048791"/>
    </source>
</evidence>
<evidence type="ECO:0000256" key="16">
    <source>
        <dbReference type="ARBA" id="ARBA00068105"/>
    </source>
</evidence>
<comment type="catalytic activity">
    <reaction evidence="13">
        <text>2-deoxy-D-ribose 5-phosphate = D-glyceraldehyde 3-phosphate + acetaldehyde</text>
        <dbReference type="Rhea" id="RHEA:12821"/>
        <dbReference type="ChEBI" id="CHEBI:15343"/>
        <dbReference type="ChEBI" id="CHEBI:59776"/>
        <dbReference type="ChEBI" id="CHEBI:62877"/>
        <dbReference type="EC" id="4.1.2.4"/>
    </reaction>
</comment>
<comment type="similarity">
    <text evidence="4">Belongs to the DeoC/FbaB aldolase family. DeoC type 2 subfamily.</text>
</comment>
<dbReference type="SMART" id="SM01133">
    <property type="entry name" value="DeoC"/>
    <property type="match status" value="1"/>
</dbReference>
<evidence type="ECO:0000256" key="15">
    <source>
        <dbReference type="ARBA" id="ARBA00061866"/>
    </source>
</evidence>
<dbReference type="CDD" id="cd00959">
    <property type="entry name" value="DeoC"/>
    <property type="match status" value="1"/>
</dbReference>
<dbReference type="InterPro" id="IPR013785">
    <property type="entry name" value="Aldolase_TIM"/>
</dbReference>
<dbReference type="GO" id="GO:0005634">
    <property type="term" value="C:nucleus"/>
    <property type="evidence" value="ECO:0007669"/>
    <property type="project" value="UniProtKB-SubCell"/>
</dbReference>
<evidence type="ECO:0000256" key="14">
    <source>
        <dbReference type="ARBA" id="ARBA00054733"/>
    </source>
</evidence>
<proteinExistence type="inferred from homology"/>
<evidence type="ECO:0000259" key="19">
    <source>
        <dbReference type="Pfam" id="PF00171"/>
    </source>
</evidence>
<evidence type="ECO:0000256" key="11">
    <source>
        <dbReference type="ARBA" id="ARBA00031814"/>
    </source>
</evidence>
<dbReference type="Pfam" id="PF01791">
    <property type="entry name" value="DeoC"/>
    <property type="match status" value="1"/>
</dbReference>
<dbReference type="InterPro" id="IPR016161">
    <property type="entry name" value="Ald_DH/histidinol_DH"/>
</dbReference>
<dbReference type="PROSITE" id="PS00687">
    <property type="entry name" value="ALDEHYDE_DEHYDR_GLU"/>
    <property type="match status" value="1"/>
</dbReference>
<dbReference type="Proteomes" id="UP000050640">
    <property type="component" value="Unplaced"/>
</dbReference>
<dbReference type="GO" id="GO:0005737">
    <property type="term" value="C:cytoplasm"/>
    <property type="evidence" value="ECO:0007669"/>
    <property type="project" value="InterPro"/>
</dbReference>
<dbReference type="PANTHER" id="PTHR11699">
    <property type="entry name" value="ALDEHYDE DEHYDROGENASE-RELATED"/>
    <property type="match status" value="1"/>
</dbReference>
<evidence type="ECO:0000256" key="4">
    <source>
        <dbReference type="ARBA" id="ARBA00009473"/>
    </source>
</evidence>
<dbReference type="SUPFAM" id="SSF51569">
    <property type="entry name" value="Aldolase"/>
    <property type="match status" value="1"/>
</dbReference>
<evidence type="ECO:0000256" key="3">
    <source>
        <dbReference type="ARBA" id="ARBA00004816"/>
    </source>
</evidence>
<reference evidence="21" key="1">
    <citation type="submission" date="2017-02" db="UniProtKB">
        <authorList>
            <consortium name="WormBaseParasite"/>
        </authorList>
    </citation>
    <scope>IDENTIFICATION</scope>
</reference>
<dbReference type="SUPFAM" id="SSF53720">
    <property type="entry name" value="ALDH-like"/>
    <property type="match status" value="2"/>
</dbReference>
<dbReference type="InterPro" id="IPR016162">
    <property type="entry name" value="Ald_DH_N"/>
</dbReference>
<name>A0A0R3RIT7_9BILA</name>
<dbReference type="UniPathway" id="UPA00002">
    <property type="reaction ID" value="UER00468"/>
</dbReference>
<accession>A0A0R3RIT7</accession>
<dbReference type="STRING" id="1147741.A0A0R3RIT7"/>
<dbReference type="EC" id="4.1.2.4" evidence="6"/>
<dbReference type="FunFam" id="3.40.309.10:FF:000012">
    <property type="entry name" value="Betaine aldehyde dehydrogenase"/>
    <property type="match status" value="1"/>
</dbReference>
<organism evidence="20 21">
    <name type="scientific">Elaeophora elaphi</name>
    <dbReference type="NCBI Taxonomy" id="1147741"/>
    <lineage>
        <taxon>Eukaryota</taxon>
        <taxon>Metazoa</taxon>
        <taxon>Ecdysozoa</taxon>
        <taxon>Nematoda</taxon>
        <taxon>Chromadorea</taxon>
        <taxon>Rhabditida</taxon>
        <taxon>Spirurina</taxon>
        <taxon>Spiruromorpha</taxon>
        <taxon>Filarioidea</taxon>
        <taxon>Onchocercidae</taxon>
        <taxon>Elaeophora</taxon>
    </lineage>
</organism>
<dbReference type="InterPro" id="IPR002915">
    <property type="entry name" value="DeoC/FbaB/LacD_aldolase"/>
</dbReference>
<evidence type="ECO:0000313" key="21">
    <source>
        <dbReference type="WBParaSite" id="EEL_0000139501-mRNA-1"/>
    </source>
</evidence>
<dbReference type="GO" id="GO:0004139">
    <property type="term" value="F:deoxyribose-phosphate aldolase activity"/>
    <property type="evidence" value="ECO:0007669"/>
    <property type="project" value="UniProtKB-EC"/>
</dbReference>
<dbReference type="GO" id="GO:0009264">
    <property type="term" value="P:deoxyribonucleotide catabolic process"/>
    <property type="evidence" value="ECO:0007669"/>
    <property type="project" value="InterPro"/>
</dbReference>
<dbReference type="AlphaFoldDB" id="A0A0R3RIT7"/>
<evidence type="ECO:0000256" key="7">
    <source>
        <dbReference type="ARBA" id="ARBA00022490"/>
    </source>
</evidence>
<dbReference type="WBParaSite" id="EEL_0000139501-mRNA-1">
    <property type="protein sequence ID" value="EEL_0000139501-mRNA-1"/>
    <property type="gene ID" value="EEL_0000139501"/>
</dbReference>
<evidence type="ECO:0000256" key="10">
    <source>
        <dbReference type="ARBA" id="ARBA00023242"/>
    </source>
</evidence>
<dbReference type="FunFam" id="3.40.605.10:FF:000007">
    <property type="entry name" value="NAD/NADP-dependent betaine aldehyde dehydrogenase"/>
    <property type="match status" value="1"/>
</dbReference>
<keyword evidence="8 18" id="KW-0560">Oxidoreductase</keyword>
<dbReference type="InterPro" id="IPR015590">
    <property type="entry name" value="Aldehyde_DH_dom"/>
</dbReference>
<dbReference type="InterPro" id="IPR016163">
    <property type="entry name" value="Ald_DH_C"/>
</dbReference>
<dbReference type="Gene3D" id="3.40.605.10">
    <property type="entry name" value="Aldehyde Dehydrogenase, Chain A, domain 1"/>
    <property type="match status" value="2"/>
</dbReference>
<evidence type="ECO:0000256" key="17">
    <source>
        <dbReference type="PROSITE-ProRule" id="PRU10007"/>
    </source>
</evidence>
<feature type="domain" description="Aldehyde dehydrogenase" evidence="19">
    <location>
        <begin position="861"/>
        <end position="1078"/>
    </location>
</feature>
<dbReference type="Pfam" id="PF00171">
    <property type="entry name" value="Aldedh"/>
    <property type="match status" value="2"/>
</dbReference>
<feature type="domain" description="Aldehyde dehydrogenase" evidence="19">
    <location>
        <begin position="358"/>
        <end position="799"/>
    </location>
</feature>
<evidence type="ECO:0000256" key="5">
    <source>
        <dbReference type="ARBA" id="ARBA00009986"/>
    </source>
</evidence>
<evidence type="ECO:0000256" key="9">
    <source>
        <dbReference type="ARBA" id="ARBA00023239"/>
    </source>
</evidence>
<dbReference type="FunFam" id="3.20.20.70:FF:000103">
    <property type="entry name" value="Putative deoxyribose-phosphate aldolase"/>
    <property type="match status" value="1"/>
</dbReference>
<evidence type="ECO:0000256" key="12">
    <source>
        <dbReference type="ARBA" id="ARBA00032755"/>
    </source>
</evidence>
<evidence type="ECO:0000256" key="18">
    <source>
        <dbReference type="RuleBase" id="RU003345"/>
    </source>
</evidence>
<dbReference type="Gene3D" id="3.40.309.10">
    <property type="entry name" value="Aldehyde Dehydrogenase, Chain A, domain 2"/>
    <property type="match status" value="1"/>
</dbReference>
<sequence length="1112" mass="119940">MPHSHARNTGTKLLPDWFEDIAVNRSATERRAATLTTRRTVKKEYQAAWLVKAITCIDLTTLAGDDTAGRVRRLCAKAKKPVRDDILEALGLADAHITTGAVCVYPTMVPHAVKALEGSGIPVASVATGFPAGLTPLPQRLAEIHYAVGEGAKEIDIVITREHVLTQNWSALYDEIARMREASGEAHMKAILATGDLNTLRNVYRASMVAMQAGADFIKTSTGKEDVNATLPVSLVMLRALRDYGELSGQTVGFKPAGGMKTAKDAMNWLILMKEELGLPWMQPDLFRLGASSMLGDIERQLEHYVTGRYAANMGQIKDILRTMEYGPAPESNTDVQSWLDANKAGFGHFINGKFTGTEGRETFAVINPANDAVLTKVAHGTAADVDAAVKAARAAFGKWSKLPGHERAKYLYAIARHIQKRERFFSVLETMDNGKPIRETRDIDIPLVARHFYHHAGWAEMVETEFEGFSPVGVCGQVIPWNFPLLMLAWKIAPALAAGNTVVLKPAELTPLTAVAFAEVCHEIGLPAGVVNIVHGDGATGAAICGHDDIDKVAFTGSTEVGRIIREQIAGSEKKLSLELGGKSPFIVFEDADIDGAIEGVVDAIWFNQGEVCCAGSRLLIQEGIAERFYAKLRKRMETLRVGDPLDKTMDVGAIVSKGQLKRITSLVEQGKAEGGTLWQAPVTLPSKGAFFAPGFFTDVEPASTVCEVEIFGPVATATTFRTPDEAIALANNTKYGLAASVWSENINLALDMAARVKAGVVWINSTNLLDAGAGFGGYRESGYGREGGREGLYEYLTADWEKRLPTGKAEQAFKPSAAPDGEAKMALGGSIDRTVKNYIGGKQARPDGGYSYSVVGKGGQIIGQAGISNRKDIRNAVEAAAKAGSWGGVTAHNRAQVLYYLGENLSARQAEFEALLVESTGISAKTAAEEFATALRRIFYYAAQSDKYDGAVHSTKSRHVTLAMNEPWGVVGIVCPDDQPLLAFISLVLPAIAMGNRVVAVPSARHPLLVANLYQVLDTSDVPGGVVNIVTGERDVLAKTLAEHDEVDALWYVGSKEGSAMVEKASCGNLKATWVDNGRQRDWANTQQGQGKDYLRRAVQVKNIWVPYGE</sequence>
<evidence type="ECO:0000256" key="1">
    <source>
        <dbReference type="ARBA" id="ARBA00004123"/>
    </source>
</evidence>
<dbReference type="NCBIfam" id="TIGR00126">
    <property type="entry name" value="deoC"/>
    <property type="match status" value="1"/>
</dbReference>
<dbReference type="InterPro" id="IPR011343">
    <property type="entry name" value="DeoC"/>
</dbReference>
<evidence type="ECO:0000313" key="20">
    <source>
        <dbReference type="Proteomes" id="UP000050640"/>
    </source>
</evidence>
<comment type="pathway">
    <text evidence="3">Carbohydrate degradation; 2-deoxy-D-ribose 1-phosphate degradation; D-glyceraldehyde 3-phosphate and acetaldehyde from 2-deoxy-alpha-D-ribose 1-phosphate: step 2/2.</text>
</comment>
<comment type="subcellular location">
    <subcellularLocation>
        <location evidence="2">Cytoplasmic granule</location>
    </subcellularLocation>
    <subcellularLocation>
        <location evidence="1">Nucleus</location>
    </subcellularLocation>
</comment>
<feature type="active site" evidence="17">
    <location>
        <position position="580"/>
    </location>
</feature>
<comment type="function">
    <text evidence="14">Catalyzes a reversible aldol reaction between acetaldehyde and D-glyceraldehyde 3-phosphate to generate 2-deoxy-D-ribose 5-phosphate. Participates in stress granule (SG) assembly. May allow ATP production from extracellular deoxyinosine in conditions of energy deprivation.</text>
</comment>
<dbReference type="GO" id="GO:0016620">
    <property type="term" value="F:oxidoreductase activity, acting on the aldehyde or oxo group of donors, NAD or NADP as acceptor"/>
    <property type="evidence" value="ECO:0007669"/>
    <property type="project" value="InterPro"/>
</dbReference>
<protein>
    <recommendedName>
        <fullName evidence="16">Deoxyribose-phosphate aldolase</fullName>
        <ecNumber evidence="6">4.1.2.4</ecNumber>
    </recommendedName>
    <alternativeName>
        <fullName evidence="12">2-deoxy-D-ribose 5-phosphate aldolase</fullName>
    </alternativeName>
    <alternativeName>
        <fullName evidence="11">Phosphodeoxyriboaldolase</fullName>
    </alternativeName>
</protein>
<keyword evidence="10" id="KW-0539">Nucleus</keyword>